<comment type="caution">
    <text evidence="6">The sequence shown here is derived from an EMBL/GenBank/DDBJ whole genome shotgun (WGS) entry which is preliminary data.</text>
</comment>
<feature type="transmembrane region" description="Helical" evidence="5">
    <location>
        <begin position="111"/>
        <end position="128"/>
    </location>
</feature>
<dbReference type="OrthoDB" id="513661at2"/>
<dbReference type="EMBL" id="SGXC01000003">
    <property type="protein sequence ID" value="RZS78925.1"/>
    <property type="molecule type" value="Genomic_DNA"/>
</dbReference>
<dbReference type="Pfam" id="PF01124">
    <property type="entry name" value="MAPEG"/>
    <property type="match status" value="1"/>
</dbReference>
<dbReference type="InterPro" id="IPR001129">
    <property type="entry name" value="Membr-assoc_MAPEG"/>
</dbReference>
<evidence type="ECO:0000256" key="5">
    <source>
        <dbReference type="SAM" id="Phobius"/>
    </source>
</evidence>
<comment type="subcellular location">
    <subcellularLocation>
        <location evidence="1">Membrane</location>
    </subcellularLocation>
</comment>
<dbReference type="GO" id="GO:0016020">
    <property type="term" value="C:membrane"/>
    <property type="evidence" value="ECO:0007669"/>
    <property type="project" value="UniProtKB-SubCell"/>
</dbReference>
<evidence type="ECO:0000313" key="7">
    <source>
        <dbReference type="Proteomes" id="UP000292445"/>
    </source>
</evidence>
<dbReference type="AlphaFoldDB" id="A0A4Q7N9U0"/>
<dbReference type="RefSeq" id="WP_130361861.1">
    <property type="nucleotide sequence ID" value="NZ_SGXC01000003.1"/>
</dbReference>
<keyword evidence="4 5" id="KW-0472">Membrane</keyword>
<organism evidence="6 7">
    <name type="scientific">Pigmentiphaga kullae</name>
    <dbReference type="NCBI Taxonomy" id="151784"/>
    <lineage>
        <taxon>Bacteria</taxon>
        <taxon>Pseudomonadati</taxon>
        <taxon>Pseudomonadota</taxon>
        <taxon>Betaproteobacteria</taxon>
        <taxon>Burkholderiales</taxon>
        <taxon>Alcaligenaceae</taxon>
        <taxon>Pigmentiphaga</taxon>
    </lineage>
</organism>
<dbReference type="Proteomes" id="UP000292445">
    <property type="component" value="Unassembled WGS sequence"/>
</dbReference>
<evidence type="ECO:0000313" key="6">
    <source>
        <dbReference type="EMBL" id="RZS78925.1"/>
    </source>
</evidence>
<protein>
    <submittedName>
        <fullName evidence="6">Putative MAPEG superfamily protein</fullName>
    </submittedName>
</protein>
<keyword evidence="2 5" id="KW-0812">Transmembrane</keyword>
<dbReference type="InterPro" id="IPR023352">
    <property type="entry name" value="MAPEG-like_dom_sf"/>
</dbReference>
<keyword evidence="3 5" id="KW-1133">Transmembrane helix</keyword>
<accession>A0A4Q7N9U0</accession>
<dbReference type="Gene3D" id="1.20.120.550">
    <property type="entry name" value="Membrane associated eicosanoid/glutathione metabolism-like domain"/>
    <property type="match status" value="1"/>
</dbReference>
<feature type="transmembrane region" description="Helical" evidence="5">
    <location>
        <begin position="82"/>
        <end position="99"/>
    </location>
</feature>
<proteinExistence type="predicted"/>
<evidence type="ECO:0000256" key="2">
    <source>
        <dbReference type="ARBA" id="ARBA00022692"/>
    </source>
</evidence>
<name>A0A4Q7N9U0_9BURK</name>
<evidence type="ECO:0000256" key="4">
    <source>
        <dbReference type="ARBA" id="ARBA00023136"/>
    </source>
</evidence>
<dbReference type="PANTHER" id="PTHR35371">
    <property type="entry name" value="INNER MEMBRANE PROTEIN"/>
    <property type="match status" value="1"/>
</dbReference>
<sequence>MTLAFWCVFVAILMPYVCFGIARNRARPLRDNRDPRDFPNRIQGIAKRAWSAHLNAFETLPGFAAAVIVAHLAGTPQNQADAWALAWVAARLLFIGCYLGDKPGLRSTAHVASMMCVLGLFVSAAMAGRTGG</sequence>
<dbReference type="SUPFAM" id="SSF161084">
    <property type="entry name" value="MAPEG domain-like"/>
    <property type="match status" value="1"/>
</dbReference>
<evidence type="ECO:0000256" key="1">
    <source>
        <dbReference type="ARBA" id="ARBA00004370"/>
    </source>
</evidence>
<dbReference type="PANTHER" id="PTHR35371:SF1">
    <property type="entry name" value="BLR7753 PROTEIN"/>
    <property type="match status" value="1"/>
</dbReference>
<evidence type="ECO:0000256" key="3">
    <source>
        <dbReference type="ARBA" id="ARBA00022989"/>
    </source>
</evidence>
<keyword evidence="7" id="KW-1185">Reference proteome</keyword>
<reference evidence="6 7" key="1">
    <citation type="submission" date="2019-02" db="EMBL/GenBank/DDBJ databases">
        <title>Genomic Encyclopedia of Type Strains, Phase IV (KMG-IV): sequencing the most valuable type-strain genomes for metagenomic binning, comparative biology and taxonomic classification.</title>
        <authorList>
            <person name="Goeker M."/>
        </authorList>
    </citation>
    <scope>NUCLEOTIDE SEQUENCE [LARGE SCALE GENOMIC DNA]</scope>
    <source>
        <strain evidence="6 7">K24</strain>
    </source>
</reference>
<gene>
    <name evidence="6" type="ORF">EV675_5582</name>
</gene>